<evidence type="ECO:0000256" key="1">
    <source>
        <dbReference type="SAM" id="MobiDB-lite"/>
    </source>
</evidence>
<feature type="compositionally biased region" description="Low complexity" evidence="1">
    <location>
        <begin position="19"/>
        <end position="31"/>
    </location>
</feature>
<reference evidence="2 3" key="1">
    <citation type="journal article" date="2012" name="Genome Biol.">
        <title>Genome and low-iron response of an oceanic diatom adapted to chronic iron limitation.</title>
        <authorList>
            <person name="Lommer M."/>
            <person name="Specht M."/>
            <person name="Roy A.S."/>
            <person name="Kraemer L."/>
            <person name="Andreson R."/>
            <person name="Gutowska M.A."/>
            <person name="Wolf J."/>
            <person name="Bergner S.V."/>
            <person name="Schilhabel M.B."/>
            <person name="Klostermeier U.C."/>
            <person name="Beiko R.G."/>
            <person name="Rosenstiel P."/>
            <person name="Hippler M."/>
            <person name="Laroche J."/>
        </authorList>
    </citation>
    <scope>NUCLEOTIDE SEQUENCE [LARGE SCALE GENOMIC DNA]</scope>
    <source>
        <strain evidence="2 3">CCMP1005</strain>
    </source>
</reference>
<accession>K0R5U8</accession>
<feature type="compositionally biased region" description="Polar residues" evidence="1">
    <location>
        <begin position="32"/>
        <end position="41"/>
    </location>
</feature>
<dbReference type="EMBL" id="AGNL01047192">
    <property type="protein sequence ID" value="EJK47229.1"/>
    <property type="molecule type" value="Genomic_DNA"/>
</dbReference>
<comment type="caution">
    <text evidence="2">The sequence shown here is derived from an EMBL/GenBank/DDBJ whole genome shotgun (WGS) entry which is preliminary data.</text>
</comment>
<feature type="region of interest" description="Disordered" evidence="1">
    <location>
        <begin position="19"/>
        <end position="41"/>
    </location>
</feature>
<name>K0R5U8_THAOC</name>
<organism evidence="2 3">
    <name type="scientific">Thalassiosira oceanica</name>
    <name type="common">Marine diatom</name>
    <dbReference type="NCBI Taxonomy" id="159749"/>
    <lineage>
        <taxon>Eukaryota</taxon>
        <taxon>Sar</taxon>
        <taxon>Stramenopiles</taxon>
        <taxon>Ochrophyta</taxon>
        <taxon>Bacillariophyta</taxon>
        <taxon>Coscinodiscophyceae</taxon>
        <taxon>Thalassiosirophycidae</taxon>
        <taxon>Thalassiosirales</taxon>
        <taxon>Thalassiosiraceae</taxon>
        <taxon>Thalassiosira</taxon>
    </lineage>
</organism>
<dbReference type="AlphaFoldDB" id="K0R5U8"/>
<proteinExistence type="predicted"/>
<gene>
    <name evidence="2" type="ORF">THAOC_34069</name>
</gene>
<protein>
    <submittedName>
        <fullName evidence="2">Uncharacterized protein</fullName>
    </submittedName>
</protein>
<sequence>MSSGCPSSGVPRGLASSVRRVPLVSSSRASRQSWPVESSAANVSSTPTALVVGVADRRIGDLSVKDLAFGEFWRGSGQLAAGFFGVYRWFQDLALALAHPPLTASTRPGGR</sequence>
<dbReference type="Proteomes" id="UP000266841">
    <property type="component" value="Unassembled WGS sequence"/>
</dbReference>
<keyword evidence="3" id="KW-1185">Reference proteome</keyword>
<evidence type="ECO:0000313" key="3">
    <source>
        <dbReference type="Proteomes" id="UP000266841"/>
    </source>
</evidence>
<evidence type="ECO:0000313" key="2">
    <source>
        <dbReference type="EMBL" id="EJK47229.1"/>
    </source>
</evidence>